<comment type="caution">
    <text evidence="5">The sequence shown here is derived from an EMBL/GenBank/DDBJ whole genome shotgun (WGS) entry which is preliminary data.</text>
</comment>
<dbReference type="GO" id="GO:0097361">
    <property type="term" value="C:cytosolic [4Fe-4S] assembly targeting complex"/>
    <property type="evidence" value="ECO:0007669"/>
    <property type="project" value="EnsemblFungi"/>
</dbReference>
<dbReference type="SUPFAM" id="SSF117916">
    <property type="entry name" value="Fe-S cluster assembly (FSCA) domain-like"/>
    <property type="match status" value="1"/>
</dbReference>
<dbReference type="PANTHER" id="PTHR12377:SF0">
    <property type="entry name" value="CYTOSOLIC IRON-SULFUR ASSEMBLY COMPONENT 2B"/>
    <property type="match status" value="1"/>
</dbReference>
<dbReference type="GO" id="GO:0051604">
    <property type="term" value="P:protein maturation"/>
    <property type="evidence" value="ECO:0007669"/>
    <property type="project" value="InterPro"/>
</dbReference>
<protein>
    <submittedName>
        <fullName evidence="5">Protein FAM96B</fullName>
    </submittedName>
</protein>
<evidence type="ECO:0000256" key="2">
    <source>
        <dbReference type="ARBA" id="ARBA00022829"/>
    </source>
</evidence>
<proteinExistence type="inferred from homology"/>
<organism evidence="5 6">
    <name type="scientific">Rasamsonia emersonii (strain ATCC 16479 / CBS 393.64 / IMI 116815)</name>
    <dbReference type="NCBI Taxonomy" id="1408163"/>
    <lineage>
        <taxon>Eukaryota</taxon>
        <taxon>Fungi</taxon>
        <taxon>Dikarya</taxon>
        <taxon>Ascomycota</taxon>
        <taxon>Pezizomycotina</taxon>
        <taxon>Eurotiomycetes</taxon>
        <taxon>Eurotiomycetidae</taxon>
        <taxon>Eurotiales</taxon>
        <taxon>Trichocomaceae</taxon>
        <taxon>Rasamsonia</taxon>
    </lineage>
</organism>
<dbReference type="FunFam" id="3.30.300.130:FF:000007">
    <property type="entry name" value="Cytoplasmic protein required for cell viability"/>
    <property type="match status" value="1"/>
</dbReference>
<dbReference type="OrthoDB" id="2746at2759"/>
<dbReference type="EMBL" id="LASV01000508">
    <property type="protein sequence ID" value="KKA18042.1"/>
    <property type="molecule type" value="Genomic_DNA"/>
</dbReference>
<feature type="region of interest" description="Disordered" evidence="3">
    <location>
        <begin position="1"/>
        <end position="32"/>
    </location>
</feature>
<comment type="similarity">
    <text evidence="1">Belongs to the MIP18 family.</text>
</comment>
<dbReference type="Gene3D" id="3.30.300.130">
    <property type="entry name" value="Fe-S cluster assembly (FSCA)"/>
    <property type="match status" value="1"/>
</dbReference>
<dbReference type="InterPro" id="IPR002744">
    <property type="entry name" value="MIP18-like"/>
</dbReference>
<dbReference type="Proteomes" id="UP000053958">
    <property type="component" value="Unassembled WGS sequence"/>
</dbReference>
<name>A0A0F4YIB7_RASE3</name>
<sequence>MPSEMQNLNPTILNAADLPTRQRPKSARGESYDGSIFGNAVSANLSDPFAVDIYSSGESENDDENLLEEPIDEQEIFDLISGISDPEHPISLGSLAVVSLPDISITPSLPNNPQSPLRIVTVLITPTITHCSLATVIGLGVRVRLEQSLPPRFRVDVRIKEGTHSTAEEVNKQLADKERVAAALENGTLMGVIGKMLETCQ</sequence>
<reference evidence="5 6" key="1">
    <citation type="submission" date="2015-04" db="EMBL/GenBank/DDBJ databases">
        <authorList>
            <person name="Heijne W.H."/>
            <person name="Fedorova N.D."/>
            <person name="Nierman W.C."/>
            <person name="Vollebregt A.W."/>
            <person name="Zhao Z."/>
            <person name="Wu L."/>
            <person name="Kumar M."/>
            <person name="Stam H."/>
            <person name="van den Berg M.A."/>
            <person name="Pel H.J."/>
        </authorList>
    </citation>
    <scope>NUCLEOTIDE SEQUENCE [LARGE SCALE GENOMIC DNA]</scope>
    <source>
        <strain evidence="5 6">CBS 393.64</strain>
    </source>
</reference>
<evidence type="ECO:0000256" key="3">
    <source>
        <dbReference type="SAM" id="MobiDB-lite"/>
    </source>
</evidence>
<dbReference type="Gene3D" id="6.10.250.1280">
    <property type="match status" value="1"/>
</dbReference>
<dbReference type="PANTHER" id="PTHR12377">
    <property type="entry name" value="CYTOSOLIC IRON-SULFUR ASSEMBLY COMPONENT 2B-RELATED"/>
    <property type="match status" value="1"/>
</dbReference>
<gene>
    <name evidence="5" type="ORF">T310_8014</name>
</gene>
<keyword evidence="2" id="KW-0159">Chromosome partition</keyword>
<dbReference type="InterPro" id="IPR039796">
    <property type="entry name" value="MIP18"/>
</dbReference>
<feature type="compositionally biased region" description="Polar residues" evidence="3">
    <location>
        <begin position="1"/>
        <end position="12"/>
    </location>
</feature>
<evidence type="ECO:0000256" key="1">
    <source>
        <dbReference type="ARBA" id="ARBA00010381"/>
    </source>
</evidence>
<accession>A0A0F4YIB7</accession>
<evidence type="ECO:0000313" key="5">
    <source>
        <dbReference type="EMBL" id="KKA18042.1"/>
    </source>
</evidence>
<dbReference type="RefSeq" id="XP_013324654.1">
    <property type="nucleotide sequence ID" value="XM_013469200.1"/>
</dbReference>
<dbReference type="GeneID" id="25320279"/>
<dbReference type="GO" id="GO:0016226">
    <property type="term" value="P:iron-sulfur cluster assembly"/>
    <property type="evidence" value="ECO:0007669"/>
    <property type="project" value="EnsemblFungi"/>
</dbReference>
<dbReference type="GO" id="GO:0007059">
    <property type="term" value="P:chromosome segregation"/>
    <property type="evidence" value="ECO:0007669"/>
    <property type="project" value="UniProtKB-KW"/>
</dbReference>
<dbReference type="Pfam" id="PF01883">
    <property type="entry name" value="FeS_assembly_P"/>
    <property type="match status" value="1"/>
</dbReference>
<evidence type="ECO:0000313" key="6">
    <source>
        <dbReference type="Proteomes" id="UP000053958"/>
    </source>
</evidence>
<dbReference type="STRING" id="1408163.A0A0F4YIB7"/>
<feature type="domain" description="MIP18 family-like" evidence="4">
    <location>
        <begin position="73"/>
        <end position="157"/>
    </location>
</feature>
<dbReference type="AlphaFoldDB" id="A0A0F4YIB7"/>
<dbReference type="InterPro" id="IPR034904">
    <property type="entry name" value="FSCA_dom_sf"/>
</dbReference>
<keyword evidence="6" id="KW-1185">Reference proteome</keyword>
<evidence type="ECO:0000259" key="4">
    <source>
        <dbReference type="Pfam" id="PF01883"/>
    </source>
</evidence>